<keyword evidence="1" id="KW-0472">Membrane</keyword>
<dbReference type="EMBL" id="NWUO01000003">
    <property type="protein sequence ID" value="PNS12699.1"/>
    <property type="molecule type" value="Genomic_DNA"/>
</dbReference>
<keyword evidence="1" id="KW-0812">Transmembrane</keyword>
<feature type="transmembrane region" description="Helical" evidence="1">
    <location>
        <begin position="12"/>
        <end position="40"/>
    </location>
</feature>
<keyword evidence="1" id="KW-1133">Transmembrane helix</keyword>
<evidence type="ECO:0000313" key="3">
    <source>
        <dbReference type="Proteomes" id="UP000236345"/>
    </source>
</evidence>
<dbReference type="Proteomes" id="UP000236345">
    <property type="component" value="Unassembled WGS sequence"/>
</dbReference>
<gene>
    <name evidence="2" type="ORF">COO59_06190</name>
</gene>
<reference evidence="3" key="1">
    <citation type="submission" date="2017-09" db="EMBL/GenBank/DDBJ databases">
        <authorList>
            <person name="Palmer M."/>
            <person name="Steenkamp E.T."/>
            <person name="Coetzee M.P."/>
            <person name="Avontuur J.R."/>
            <person name="Van Zyl E."/>
            <person name="Chan W.-Y."/>
            <person name="Blom J."/>
            <person name="Venter S.N."/>
        </authorList>
    </citation>
    <scope>NUCLEOTIDE SEQUENCE [LARGE SCALE GENOMIC DNA]</scope>
    <source>
        <strain evidence="3">QC88-366</strain>
    </source>
</reference>
<evidence type="ECO:0000256" key="1">
    <source>
        <dbReference type="SAM" id="Phobius"/>
    </source>
</evidence>
<dbReference type="AlphaFoldDB" id="A0A2K1QCD8"/>
<evidence type="ECO:0000313" key="2">
    <source>
        <dbReference type="EMBL" id="PNS12699.1"/>
    </source>
</evidence>
<keyword evidence="3" id="KW-1185">Reference proteome</keyword>
<accession>A0A2K1QCD8</accession>
<protein>
    <submittedName>
        <fullName evidence="2">Uncharacterized protein</fullName>
    </submittedName>
</protein>
<proteinExistence type="predicted"/>
<organism evidence="2 3">
    <name type="scientific">Mixta theicola</name>
    <dbReference type="NCBI Taxonomy" id="1458355"/>
    <lineage>
        <taxon>Bacteria</taxon>
        <taxon>Pseudomonadati</taxon>
        <taxon>Pseudomonadota</taxon>
        <taxon>Gammaproteobacteria</taxon>
        <taxon>Enterobacterales</taxon>
        <taxon>Erwiniaceae</taxon>
        <taxon>Mixta</taxon>
    </lineage>
</organism>
<comment type="caution">
    <text evidence="2">The sequence shown here is derived from an EMBL/GenBank/DDBJ whole genome shotgun (WGS) entry which is preliminary data.</text>
</comment>
<name>A0A2K1QCD8_9GAMM</name>
<sequence length="88" mass="10162">MCHDEILLYFHLIFHGSFYCNPCASLINPIFIIELVIFPLRKIVKKTRLKIVDLTIRCSTDTLLRLAKVYTARHNLPAPFTVGPLNFC</sequence>